<dbReference type="Gene3D" id="1.20.1540.10">
    <property type="entry name" value="Rhomboid-like"/>
    <property type="match status" value="1"/>
</dbReference>
<dbReference type="RefSeq" id="WP_006259108.1">
    <property type="nucleotide sequence ID" value="NZ_BCMQ01000008.1"/>
</dbReference>
<dbReference type="KEGG" id="mod:AS202_13160"/>
<dbReference type="GeneID" id="66975664"/>
<keyword evidence="3" id="KW-1133">Transmembrane helix</keyword>
<keyword evidence="4" id="KW-0472">Membrane</keyword>
<evidence type="ECO:0000256" key="3">
    <source>
        <dbReference type="ARBA" id="ARBA00022989"/>
    </source>
</evidence>
<keyword evidence="2" id="KW-0812">Transmembrane</keyword>
<dbReference type="EMBL" id="CP013690">
    <property type="protein sequence ID" value="ALU27041.1"/>
    <property type="molecule type" value="Genomic_DNA"/>
</dbReference>
<accession>A0A0S7EBY6</accession>
<dbReference type="GO" id="GO:0004252">
    <property type="term" value="F:serine-type endopeptidase activity"/>
    <property type="evidence" value="ECO:0007669"/>
    <property type="project" value="InterPro"/>
</dbReference>
<dbReference type="InterPro" id="IPR022764">
    <property type="entry name" value="Peptidase_S54_rhomboid_dom"/>
</dbReference>
<dbReference type="GO" id="GO:0016020">
    <property type="term" value="C:membrane"/>
    <property type="evidence" value="ECO:0007669"/>
    <property type="project" value="UniProtKB-SubCell"/>
</dbReference>
<evidence type="ECO:0000256" key="4">
    <source>
        <dbReference type="ARBA" id="ARBA00023136"/>
    </source>
</evidence>
<dbReference type="Pfam" id="PF01694">
    <property type="entry name" value="Rhomboid"/>
    <property type="match status" value="1"/>
</dbReference>
<dbReference type="InterPro" id="IPR035952">
    <property type="entry name" value="Rhomboid-like_sf"/>
</dbReference>
<dbReference type="SUPFAM" id="SSF144091">
    <property type="entry name" value="Rhomboid-like"/>
    <property type="match status" value="1"/>
</dbReference>
<keyword evidence="5" id="KW-0378">Hydrolase</keyword>
<dbReference type="AlphaFoldDB" id="A0A0S7EBY6"/>
<reference evidence="5 6" key="1">
    <citation type="journal article" date="2016" name="J. Zhejiang Univ. Sci. B">
        <title>Antibiotic resistance mechanisms of Myroides sp.</title>
        <authorList>
            <person name="Hu S."/>
            <person name="Yuan S."/>
            <person name="Qu H."/>
            <person name="Jiang T."/>
            <person name="Zhou Y."/>
            <person name="Wang M."/>
            <person name="Ming D."/>
        </authorList>
    </citation>
    <scope>NUCLEOTIDE SEQUENCE [LARGE SCALE GENOMIC DNA]</scope>
    <source>
        <strain evidence="5 6">PR63039</strain>
    </source>
</reference>
<sequence>MRNEELRLKKEDFYPPLLLVGVMWFIFGLQQLGIFHDCYGVIPWRIEGIKGIFLSPLFHGGIDHIISNTLPLFILSVVLFLFYKKQAYTVLIMGWITSGLALWLLPDFGYFQTSMMSCHIGASGLIYMLFFFLFFSGIFIRKLVLILVSIIIGILYGGLVYGVLPSYVAEGVSWQGHLVGALVGLVFAYQMNRKKSKRKYRRK</sequence>
<organism evidence="5 6">
    <name type="scientific">Myroides odoratimimus</name>
    <dbReference type="NCBI Taxonomy" id="76832"/>
    <lineage>
        <taxon>Bacteria</taxon>
        <taxon>Pseudomonadati</taxon>
        <taxon>Bacteroidota</taxon>
        <taxon>Flavobacteriia</taxon>
        <taxon>Flavobacteriales</taxon>
        <taxon>Flavobacteriaceae</taxon>
        <taxon>Myroides</taxon>
    </lineage>
</organism>
<dbReference type="eggNOG" id="COG0705">
    <property type="taxonomic scope" value="Bacteria"/>
</dbReference>
<evidence type="ECO:0000256" key="2">
    <source>
        <dbReference type="ARBA" id="ARBA00022692"/>
    </source>
</evidence>
<gene>
    <name evidence="5" type="ORF">AS202_13160</name>
</gene>
<evidence type="ECO:0000313" key="5">
    <source>
        <dbReference type="EMBL" id="ALU27041.1"/>
    </source>
</evidence>
<evidence type="ECO:0000313" key="6">
    <source>
        <dbReference type="Proteomes" id="UP000069030"/>
    </source>
</evidence>
<name>A0A0S7EBY6_9FLAO</name>
<evidence type="ECO:0000256" key="1">
    <source>
        <dbReference type="ARBA" id="ARBA00004141"/>
    </source>
</evidence>
<keyword evidence="5" id="KW-0645">Protease</keyword>
<proteinExistence type="predicted"/>
<dbReference type="Proteomes" id="UP000069030">
    <property type="component" value="Chromosome"/>
</dbReference>
<dbReference type="GO" id="GO:0006508">
    <property type="term" value="P:proteolysis"/>
    <property type="evidence" value="ECO:0007669"/>
    <property type="project" value="UniProtKB-KW"/>
</dbReference>
<protein>
    <submittedName>
        <fullName evidence="5">Rhomboid family intramembrane serine protease</fullName>
    </submittedName>
</protein>
<comment type="subcellular location">
    <subcellularLocation>
        <location evidence="1">Membrane</location>
        <topology evidence="1">Multi-pass membrane protein</topology>
    </subcellularLocation>
</comment>